<feature type="transmembrane region" description="Helical" evidence="12">
    <location>
        <begin position="30"/>
        <end position="59"/>
    </location>
</feature>
<evidence type="ECO:0000256" key="2">
    <source>
        <dbReference type="ARBA" id="ARBA00004651"/>
    </source>
</evidence>
<dbReference type="InterPro" id="IPR050083">
    <property type="entry name" value="HtpX_protease"/>
</dbReference>
<keyword evidence="4" id="KW-0645">Protease</keyword>
<dbReference type="RefSeq" id="WP_338684516.1">
    <property type="nucleotide sequence ID" value="NZ_AP024702.1"/>
</dbReference>
<evidence type="ECO:0000256" key="4">
    <source>
        <dbReference type="ARBA" id="ARBA00022670"/>
    </source>
</evidence>
<evidence type="ECO:0000256" key="8">
    <source>
        <dbReference type="ARBA" id="ARBA00022833"/>
    </source>
</evidence>
<dbReference type="InterPro" id="IPR001915">
    <property type="entry name" value="Peptidase_M48"/>
</dbReference>
<keyword evidence="6" id="KW-0479">Metal-binding</keyword>
<evidence type="ECO:0000256" key="9">
    <source>
        <dbReference type="ARBA" id="ARBA00022989"/>
    </source>
</evidence>
<keyword evidence="10" id="KW-0482">Metalloprotease</keyword>
<evidence type="ECO:0000259" key="13">
    <source>
        <dbReference type="Pfam" id="PF01435"/>
    </source>
</evidence>
<evidence type="ECO:0000256" key="11">
    <source>
        <dbReference type="ARBA" id="ARBA00023136"/>
    </source>
</evidence>
<evidence type="ECO:0000313" key="14">
    <source>
        <dbReference type="EMBL" id="BCX48362.1"/>
    </source>
</evidence>
<keyword evidence="9 12" id="KW-1133">Transmembrane helix</keyword>
<dbReference type="PANTHER" id="PTHR43221">
    <property type="entry name" value="PROTEASE HTPX"/>
    <property type="match status" value="1"/>
</dbReference>
<comment type="subcellular location">
    <subcellularLocation>
        <location evidence="2">Cell membrane</location>
        <topology evidence="2">Multi-pass membrane protein</topology>
    </subcellularLocation>
</comment>
<evidence type="ECO:0000256" key="12">
    <source>
        <dbReference type="SAM" id="Phobius"/>
    </source>
</evidence>
<accession>A0ABM7RF62</accession>
<feature type="domain" description="Peptidase M48" evidence="13">
    <location>
        <begin position="152"/>
        <end position="336"/>
    </location>
</feature>
<evidence type="ECO:0000313" key="15">
    <source>
        <dbReference type="Proteomes" id="UP001374893"/>
    </source>
</evidence>
<dbReference type="CDD" id="cd07328">
    <property type="entry name" value="M48_Ste24p_like"/>
    <property type="match status" value="1"/>
</dbReference>
<comment type="cofactor">
    <cofactor evidence="1">
        <name>Zn(2+)</name>
        <dbReference type="ChEBI" id="CHEBI:29105"/>
    </cofactor>
</comment>
<name>A0ABM7RF62_9BACT</name>
<keyword evidence="7" id="KW-0378">Hydrolase</keyword>
<feature type="transmembrane region" description="Helical" evidence="12">
    <location>
        <begin position="68"/>
        <end position="88"/>
    </location>
</feature>
<evidence type="ECO:0000256" key="7">
    <source>
        <dbReference type="ARBA" id="ARBA00022801"/>
    </source>
</evidence>
<evidence type="ECO:0000256" key="10">
    <source>
        <dbReference type="ARBA" id="ARBA00023049"/>
    </source>
</evidence>
<evidence type="ECO:0000256" key="6">
    <source>
        <dbReference type="ARBA" id="ARBA00022723"/>
    </source>
</evidence>
<keyword evidence="3" id="KW-1003">Cell membrane</keyword>
<protein>
    <submittedName>
        <fullName evidence="14">Peptidase M48</fullName>
    </submittedName>
</protein>
<keyword evidence="8" id="KW-0862">Zinc</keyword>
<proteinExistence type="predicted"/>
<evidence type="ECO:0000256" key="5">
    <source>
        <dbReference type="ARBA" id="ARBA00022692"/>
    </source>
</evidence>
<gene>
    <name evidence="14" type="ORF">HAHE_22700</name>
</gene>
<keyword evidence="5 12" id="KW-0812">Transmembrane</keyword>
<organism evidence="14 15">
    <name type="scientific">Haloferula helveola</name>
    <dbReference type="NCBI Taxonomy" id="490095"/>
    <lineage>
        <taxon>Bacteria</taxon>
        <taxon>Pseudomonadati</taxon>
        <taxon>Verrucomicrobiota</taxon>
        <taxon>Verrucomicrobiia</taxon>
        <taxon>Verrucomicrobiales</taxon>
        <taxon>Verrucomicrobiaceae</taxon>
        <taxon>Haloferula</taxon>
    </lineage>
</organism>
<evidence type="ECO:0000256" key="3">
    <source>
        <dbReference type="ARBA" id="ARBA00022475"/>
    </source>
</evidence>
<sequence length="631" mass="71054">MNRQQYNELVTKIERRYEGRPVPLLRKALFYVWFSYGYLALVLIVSVTVLAGLVALVIFKPNYATIKLGLIIGVVFGALFLSIVKGLWVKMSPPDGIPLKKQDAPELFALLDQLREQVAPVKFNSVLVNGDFNAAVVQVPRLGIFGFYRSYLLLGLPLLQTLGTDEFKAVLAHEFAHLSNRDGSSGSWLYRIRRSWEQMISNVAESGGRGSFALRPFVSWFWPRFNAHAFVLSRLQEYRADALGAEFAGTEAMGRALQRIELRGRWLEESVWPDVFRRVNHESAAPGEVFQFLATRSSEEIPADQSSEWLEHAYLRPTDHSDTHPALLDRLRSLDAVPPEIGQGVYKDLPPVGKTAAAELLGGREKDLMESLSKDWQTGMAIPWKARHDEVRKIRSELGPEEEVETAEDAWKWAAAMMDIEDDGAAMPWIERVLGMDPQHVGARFVKGRHLLTQGNADGVSLLEEVMQEDRGLGMEVLGLLHGHYTRTGNVEELKEITRRADNLDEFYEIAERERQGVNKSDTLKPHSLSPDMIRRCAKIFEGEESIAEVHVAGKEVEHMKNVPMHAVSLNLTGSFFKLKSGNADQELVNRVVEALPIEGTFLVFVNHKDQKWLGKRVAEQPGSLIYPVPE</sequence>
<dbReference type="Gene3D" id="3.30.2010.10">
    <property type="entry name" value="Metalloproteases ('zincins'), catalytic domain"/>
    <property type="match status" value="1"/>
</dbReference>
<dbReference type="Proteomes" id="UP001374893">
    <property type="component" value="Chromosome"/>
</dbReference>
<dbReference type="EMBL" id="AP024702">
    <property type="protein sequence ID" value="BCX48362.1"/>
    <property type="molecule type" value="Genomic_DNA"/>
</dbReference>
<reference evidence="14 15" key="1">
    <citation type="submission" date="2021-06" db="EMBL/GenBank/DDBJ databases">
        <title>Complete genome of Haloferula helveola possessing various polysaccharide degrading enzymes.</title>
        <authorList>
            <person name="Takami H."/>
            <person name="Huang C."/>
            <person name="Hamasaki K."/>
        </authorList>
    </citation>
    <scope>NUCLEOTIDE SEQUENCE [LARGE SCALE GENOMIC DNA]</scope>
    <source>
        <strain evidence="14 15">CN-1</strain>
    </source>
</reference>
<evidence type="ECO:0000256" key="1">
    <source>
        <dbReference type="ARBA" id="ARBA00001947"/>
    </source>
</evidence>
<keyword evidence="11 12" id="KW-0472">Membrane</keyword>
<dbReference type="PANTHER" id="PTHR43221:SF1">
    <property type="entry name" value="PROTEASE HTPX"/>
    <property type="match status" value="1"/>
</dbReference>
<dbReference type="Pfam" id="PF01435">
    <property type="entry name" value="Peptidase_M48"/>
    <property type="match status" value="1"/>
</dbReference>
<keyword evidence="15" id="KW-1185">Reference proteome</keyword>